<keyword evidence="1" id="KW-0677">Repeat</keyword>
<dbReference type="Pfam" id="PF24883">
    <property type="entry name" value="NPHP3_N"/>
    <property type="match status" value="1"/>
</dbReference>
<evidence type="ECO:0000313" key="3">
    <source>
        <dbReference type="EMBL" id="KAJ3563018.1"/>
    </source>
</evidence>
<evidence type="ECO:0000259" key="2">
    <source>
        <dbReference type="Pfam" id="PF24883"/>
    </source>
</evidence>
<proteinExistence type="predicted"/>
<evidence type="ECO:0000313" key="4">
    <source>
        <dbReference type="Proteomes" id="UP001213000"/>
    </source>
</evidence>
<evidence type="ECO:0000256" key="1">
    <source>
        <dbReference type="ARBA" id="ARBA00022737"/>
    </source>
</evidence>
<dbReference type="Gene3D" id="3.40.50.300">
    <property type="entry name" value="P-loop containing nucleotide triphosphate hydrolases"/>
    <property type="match status" value="1"/>
</dbReference>
<protein>
    <recommendedName>
        <fullName evidence="2">Nephrocystin 3-like N-terminal domain-containing protein</fullName>
    </recommendedName>
</protein>
<sequence>MNGDALRDKAGLPGSMVVKSNGSRESIAQVLIHDLSALNMFTKWPGTGIDMLKQASLHEATCDSSLREIPRCLEGTRTEHRESIMSWAKGEWKSRKARVLWMDGPAGVGKSAIAQTCMEELGERVSSAFFFSRANGWDDASALVPTITHQLAEEYSSFRNAIDAIIISNPLILHAHVAHQFQELLVKPLLRCTEKDRDAITDTIIIIDGLDECNNIDAQRTIINAVTAAAAAETTPFLWGFFTRPEPHIVFAFSRPKAFSVTWHLTLPAQSPNVDEDIRSYLVDGLQMIKRKAPENSISLLWPSQHSITQLVEKSDGLFIYATNAVRFIDKGSVLTGPEERLQALVDPVEGSRTGFSNLDQLYLLLMDQIPRDILPDTLLTLYANQYLNSSDSKYTLPWHTIPILSSLLGFSHSAFRAAISPLASVLHVTSNDVDSHPSIQVYHTSFTDFLNDIVRSTHEYCIHTDRVCTSFYSSCLQALSRPLIPSPTDEPYMAFMDGFEDDQEKEIIIHQAAMRALILLPGNLASFTFKDHPEFLQQLSSINWNNEAKCYLATFPRQEVLRFAKQLPSNSRRRIINAHSTNVIQKAIFTIAGLRLGKSFVLGRGSKKALLSTDRWGWLCHLTPHPKLDL</sequence>
<comment type="caution">
    <text evidence="3">The sequence shown here is derived from an EMBL/GenBank/DDBJ whole genome shotgun (WGS) entry which is preliminary data.</text>
</comment>
<dbReference type="InterPro" id="IPR027417">
    <property type="entry name" value="P-loop_NTPase"/>
</dbReference>
<gene>
    <name evidence="3" type="ORF">NP233_g9212</name>
</gene>
<dbReference type="AlphaFoldDB" id="A0AAD5VNA6"/>
<organism evidence="3 4">
    <name type="scientific">Leucocoprinus birnbaumii</name>
    <dbReference type="NCBI Taxonomy" id="56174"/>
    <lineage>
        <taxon>Eukaryota</taxon>
        <taxon>Fungi</taxon>
        <taxon>Dikarya</taxon>
        <taxon>Basidiomycota</taxon>
        <taxon>Agaricomycotina</taxon>
        <taxon>Agaricomycetes</taxon>
        <taxon>Agaricomycetidae</taxon>
        <taxon>Agaricales</taxon>
        <taxon>Agaricineae</taxon>
        <taxon>Agaricaceae</taxon>
        <taxon>Leucocoprinus</taxon>
    </lineage>
</organism>
<dbReference type="EMBL" id="JANIEX010000805">
    <property type="protein sequence ID" value="KAJ3563018.1"/>
    <property type="molecule type" value="Genomic_DNA"/>
</dbReference>
<dbReference type="SUPFAM" id="SSF52540">
    <property type="entry name" value="P-loop containing nucleoside triphosphate hydrolases"/>
    <property type="match status" value="1"/>
</dbReference>
<dbReference type="PANTHER" id="PTHR10039">
    <property type="entry name" value="AMELOGENIN"/>
    <property type="match status" value="1"/>
</dbReference>
<reference evidence="3" key="1">
    <citation type="submission" date="2022-07" db="EMBL/GenBank/DDBJ databases">
        <title>Genome Sequence of Leucocoprinus birnbaumii.</title>
        <authorList>
            <person name="Buettner E."/>
        </authorList>
    </citation>
    <scope>NUCLEOTIDE SEQUENCE</scope>
    <source>
        <strain evidence="3">VT141</strain>
    </source>
</reference>
<keyword evidence="4" id="KW-1185">Reference proteome</keyword>
<dbReference type="Proteomes" id="UP001213000">
    <property type="component" value="Unassembled WGS sequence"/>
</dbReference>
<dbReference type="InterPro" id="IPR056884">
    <property type="entry name" value="NPHP3-like_N"/>
</dbReference>
<dbReference type="PANTHER" id="PTHR10039:SF14">
    <property type="entry name" value="NACHT DOMAIN-CONTAINING PROTEIN"/>
    <property type="match status" value="1"/>
</dbReference>
<accession>A0AAD5VNA6</accession>
<name>A0AAD5VNA6_9AGAR</name>
<feature type="domain" description="Nephrocystin 3-like N-terminal" evidence="2">
    <location>
        <begin position="91"/>
        <end position="230"/>
    </location>
</feature>